<feature type="transmembrane region" description="Helical" evidence="17">
    <location>
        <begin position="307"/>
        <end position="327"/>
    </location>
</feature>
<gene>
    <name evidence="19" type="ORF">QYM36_009965</name>
</gene>
<dbReference type="GO" id="GO:0004169">
    <property type="term" value="F:dolichyl-phosphate-mannose-protein mannosyltransferase activity"/>
    <property type="evidence" value="ECO:0007669"/>
    <property type="project" value="UniProtKB-EC"/>
</dbReference>
<feature type="repeat" description="TPR" evidence="16">
    <location>
        <begin position="729"/>
        <end position="762"/>
    </location>
</feature>
<dbReference type="InterPro" id="IPR052384">
    <property type="entry name" value="TMTC_O-mannosyltransferase"/>
</dbReference>
<evidence type="ECO:0000256" key="2">
    <source>
        <dbReference type="ARBA" id="ARBA00004141"/>
    </source>
</evidence>
<name>A0AA88HSU9_ARTSF</name>
<keyword evidence="7" id="KW-0808">Transferase</keyword>
<feature type="repeat" description="TPR" evidence="16">
    <location>
        <begin position="589"/>
        <end position="622"/>
    </location>
</feature>
<feature type="repeat" description="TPR" evidence="16">
    <location>
        <begin position="763"/>
        <end position="796"/>
    </location>
</feature>
<evidence type="ECO:0000256" key="9">
    <source>
        <dbReference type="ARBA" id="ARBA00022737"/>
    </source>
</evidence>
<dbReference type="Pfam" id="PF13432">
    <property type="entry name" value="TPR_16"/>
    <property type="match status" value="2"/>
</dbReference>
<dbReference type="SUPFAM" id="SSF48452">
    <property type="entry name" value="TPR-like"/>
    <property type="match status" value="2"/>
</dbReference>
<feature type="repeat" description="TPR" evidence="16">
    <location>
        <begin position="510"/>
        <end position="543"/>
    </location>
</feature>
<dbReference type="InterPro" id="IPR013618">
    <property type="entry name" value="TMTC_DUF1736"/>
</dbReference>
<comment type="caution">
    <text evidence="19">The sequence shown here is derived from an EMBL/GenBank/DDBJ whole genome shotgun (WGS) entry which is preliminary data.</text>
</comment>
<dbReference type="PROSITE" id="PS50293">
    <property type="entry name" value="TPR_REGION"/>
    <property type="match status" value="1"/>
</dbReference>
<dbReference type="PANTHER" id="PTHR44216:SF3">
    <property type="entry name" value="PROTEIN O-MANNOSYL-TRANSFERASE TMTC2"/>
    <property type="match status" value="1"/>
</dbReference>
<reference evidence="19" key="1">
    <citation type="submission" date="2023-07" db="EMBL/GenBank/DDBJ databases">
        <title>Chromosome-level genome assembly of Artemia franciscana.</title>
        <authorList>
            <person name="Jo E."/>
        </authorList>
    </citation>
    <scope>NUCLEOTIDE SEQUENCE</scope>
    <source>
        <tissue evidence="19">Whole body</tissue>
    </source>
</reference>
<feature type="domain" description="DUF1736" evidence="18">
    <location>
        <begin position="291"/>
        <end position="361"/>
    </location>
</feature>
<comment type="function">
    <text evidence="1">Transfers mannosyl residues to the hydroxyl group of serine or threonine residues.</text>
</comment>
<dbReference type="GO" id="GO:0005789">
    <property type="term" value="C:endoplasmic reticulum membrane"/>
    <property type="evidence" value="ECO:0007669"/>
    <property type="project" value="TreeGrafter"/>
</dbReference>
<dbReference type="EMBL" id="JAVRJZ010000012">
    <property type="protein sequence ID" value="KAK2715160.1"/>
    <property type="molecule type" value="Genomic_DNA"/>
</dbReference>
<dbReference type="Gene3D" id="1.25.40.10">
    <property type="entry name" value="Tetratricopeptide repeat domain"/>
    <property type="match status" value="3"/>
</dbReference>
<evidence type="ECO:0000256" key="14">
    <source>
        <dbReference type="ARBA" id="ARBA00045085"/>
    </source>
</evidence>
<evidence type="ECO:0000313" key="19">
    <source>
        <dbReference type="EMBL" id="KAK2715160.1"/>
    </source>
</evidence>
<evidence type="ECO:0000256" key="10">
    <source>
        <dbReference type="ARBA" id="ARBA00022803"/>
    </source>
</evidence>
<dbReference type="Pfam" id="PF13424">
    <property type="entry name" value="TPR_12"/>
    <property type="match status" value="2"/>
</dbReference>
<keyword evidence="13 17" id="KW-0472">Membrane</keyword>
<proteinExistence type="inferred from homology"/>
<dbReference type="Proteomes" id="UP001187531">
    <property type="component" value="Unassembled WGS sequence"/>
</dbReference>
<comment type="pathway">
    <text evidence="4">Protein modification; protein glycosylation.</text>
</comment>
<protein>
    <recommendedName>
        <fullName evidence="6">dolichyl-phosphate-mannose--protein mannosyltransferase</fullName>
        <ecNumber evidence="6">2.4.1.109</ecNumber>
    </recommendedName>
</protein>
<keyword evidence="20" id="KW-1185">Reference proteome</keyword>
<feature type="transmembrane region" description="Helical" evidence="17">
    <location>
        <begin position="12"/>
        <end position="29"/>
    </location>
</feature>
<keyword evidence="8 17" id="KW-0812">Transmembrane</keyword>
<feature type="repeat" description="TPR" evidence="16">
    <location>
        <begin position="544"/>
        <end position="577"/>
    </location>
</feature>
<evidence type="ECO:0000256" key="12">
    <source>
        <dbReference type="ARBA" id="ARBA00022989"/>
    </source>
</evidence>
<comment type="catalytic activity">
    <reaction evidence="14">
        <text>a di-trans,poly-cis-dolichyl beta-D-mannosyl phosphate + L-threonyl-[protein] = 3-O-(alpha-D-mannosyl)-L-threonyl-[protein] + a di-trans,poly-cis-dolichyl phosphate + H(+)</text>
        <dbReference type="Rhea" id="RHEA:53396"/>
        <dbReference type="Rhea" id="RHEA-COMP:11060"/>
        <dbReference type="Rhea" id="RHEA-COMP:13547"/>
        <dbReference type="Rhea" id="RHEA-COMP:19498"/>
        <dbReference type="Rhea" id="RHEA-COMP:19501"/>
        <dbReference type="ChEBI" id="CHEBI:15378"/>
        <dbReference type="ChEBI" id="CHEBI:30013"/>
        <dbReference type="ChEBI" id="CHEBI:57683"/>
        <dbReference type="ChEBI" id="CHEBI:58211"/>
        <dbReference type="ChEBI" id="CHEBI:137323"/>
        <dbReference type="EC" id="2.4.1.109"/>
    </reaction>
</comment>
<dbReference type="PANTHER" id="PTHR44216">
    <property type="entry name" value="PROTEIN O-MANNOSYL-TRANSFERASE TMTC2"/>
    <property type="match status" value="1"/>
</dbReference>
<sequence length="814" mass="92123">MKLQNLAAFQDKAVLYSSVLAFVLYLNTLNADFVYDDSRTILTNPDVTAKSSWFSLLQNDFWGTSLRHKGSHGSYRPVTVATFRLTASAFGLSPFPFHLGNILLHSVATALVAILARKVLRDDIGTYFASLIFASHPIHCEAVANVVGRADIISGIFFLLSLLANDEKFKCEGIQCGKKRAPRTPSPEPNNNIKVKRIVPPRSITCNCCSKLHLLSSVIFSGIAMLSKETGIMVLPMCILWDAAKYKISFRRMWQIISKGTDPELRKSWLFITMSLAVLVNLRISIAGGYFPVFASADNPASRSSSLLTRLLTFLYLPVVNFILLVYPRHLSFDWSMDSIPLIESIFDSRNLLSLLFYTSISIAVWNPFKKFFLEEHYREKFQSLGILVVAYIPATNLFFYVGFVIAERVLYIPSIGYSLLLGLGSQKLYKRTRNKNIVMLMLIVLVTLSWRTFLRNQDWYDEESLYKSGIPYNPPKSWGNLGNIFAEKGLVKEAEFSYKMAVHHRPNMADVYYNLGILLQNQDRLEEAIICYRSAIQCRPSLILAYLNLGIVLSKQGKITEAMDIFKTSLTITADSVRDWRSHESARTSALLQIGRIYSDKGEHELAIQTYTTALKQMPDHYQPQSLYNLLGESCHKLGQDIEAEHWFQMALGAKPDHVPAYLTYGKMLARNESRLLEAEAHLRRAQVLAPSDSSVNQHLGQFLMEHERYKEAAAVFRMALEQSPHDSDLLSALGHALKEMNDLNQAEIYFRRAAAVKPSDPSSHVNLGALLHLQGRFAEARESYSQALGINPNHSTAKINMERLERTMKRRR</sequence>
<evidence type="ECO:0000256" key="7">
    <source>
        <dbReference type="ARBA" id="ARBA00022679"/>
    </source>
</evidence>
<feature type="repeat" description="TPR" evidence="16">
    <location>
        <begin position="695"/>
        <end position="728"/>
    </location>
</feature>
<feature type="transmembrane region" description="Helical" evidence="17">
    <location>
        <begin position="438"/>
        <end position="455"/>
    </location>
</feature>
<dbReference type="EC" id="2.4.1.109" evidence="6"/>
<organism evidence="19 20">
    <name type="scientific">Artemia franciscana</name>
    <name type="common">Brine shrimp</name>
    <name type="synonym">Artemia sanfranciscana</name>
    <dbReference type="NCBI Taxonomy" id="6661"/>
    <lineage>
        <taxon>Eukaryota</taxon>
        <taxon>Metazoa</taxon>
        <taxon>Ecdysozoa</taxon>
        <taxon>Arthropoda</taxon>
        <taxon>Crustacea</taxon>
        <taxon>Branchiopoda</taxon>
        <taxon>Anostraca</taxon>
        <taxon>Artemiidae</taxon>
        <taxon>Artemia</taxon>
    </lineage>
</organism>
<dbReference type="AlphaFoldDB" id="A0AA88HSU9"/>
<keyword evidence="11" id="KW-0256">Endoplasmic reticulum</keyword>
<evidence type="ECO:0000259" key="18">
    <source>
        <dbReference type="Pfam" id="PF08409"/>
    </source>
</evidence>
<evidence type="ECO:0000256" key="8">
    <source>
        <dbReference type="ARBA" id="ARBA00022692"/>
    </source>
</evidence>
<dbReference type="InterPro" id="IPR019734">
    <property type="entry name" value="TPR_rpt"/>
</dbReference>
<dbReference type="PROSITE" id="PS50005">
    <property type="entry name" value="TPR"/>
    <property type="match status" value="6"/>
</dbReference>
<feature type="transmembrane region" description="Helical" evidence="17">
    <location>
        <begin position="385"/>
        <end position="404"/>
    </location>
</feature>
<evidence type="ECO:0000256" key="16">
    <source>
        <dbReference type="PROSITE-ProRule" id="PRU00339"/>
    </source>
</evidence>
<evidence type="ECO:0000313" key="20">
    <source>
        <dbReference type="Proteomes" id="UP001187531"/>
    </source>
</evidence>
<evidence type="ECO:0000256" key="5">
    <source>
        <dbReference type="ARBA" id="ARBA00007882"/>
    </source>
</evidence>
<evidence type="ECO:0000256" key="3">
    <source>
        <dbReference type="ARBA" id="ARBA00004240"/>
    </source>
</evidence>
<evidence type="ECO:0000256" key="4">
    <source>
        <dbReference type="ARBA" id="ARBA00004922"/>
    </source>
</evidence>
<comment type="similarity">
    <text evidence="5">Belongs to the TMTC family.</text>
</comment>
<feature type="transmembrane region" description="Helical" evidence="17">
    <location>
        <begin position="269"/>
        <end position="295"/>
    </location>
</feature>
<keyword evidence="10 16" id="KW-0802">TPR repeat</keyword>
<dbReference type="Pfam" id="PF08409">
    <property type="entry name" value="TMTC_DUF1736"/>
    <property type="match status" value="1"/>
</dbReference>
<evidence type="ECO:0000256" key="11">
    <source>
        <dbReference type="ARBA" id="ARBA00022824"/>
    </source>
</evidence>
<evidence type="ECO:0000256" key="6">
    <source>
        <dbReference type="ARBA" id="ARBA00012839"/>
    </source>
</evidence>
<comment type="catalytic activity">
    <reaction evidence="15">
        <text>a di-trans,poly-cis-dolichyl beta-D-mannosyl phosphate + L-seryl-[protein] = 3-O-(alpha-D-mannosyl)-L-seryl-[protein] + a di-trans,poly-cis-dolichyl phosphate + H(+)</text>
        <dbReference type="Rhea" id="RHEA:17377"/>
        <dbReference type="Rhea" id="RHEA-COMP:9863"/>
        <dbReference type="Rhea" id="RHEA-COMP:13546"/>
        <dbReference type="Rhea" id="RHEA-COMP:19498"/>
        <dbReference type="Rhea" id="RHEA-COMP:19501"/>
        <dbReference type="ChEBI" id="CHEBI:15378"/>
        <dbReference type="ChEBI" id="CHEBI:29999"/>
        <dbReference type="ChEBI" id="CHEBI:57683"/>
        <dbReference type="ChEBI" id="CHEBI:58211"/>
        <dbReference type="ChEBI" id="CHEBI:137321"/>
        <dbReference type="EC" id="2.4.1.109"/>
    </reaction>
</comment>
<dbReference type="SMART" id="SM00028">
    <property type="entry name" value="TPR"/>
    <property type="match status" value="8"/>
</dbReference>
<evidence type="ECO:0000256" key="1">
    <source>
        <dbReference type="ARBA" id="ARBA00003582"/>
    </source>
</evidence>
<feature type="transmembrane region" description="Helical" evidence="17">
    <location>
        <begin position="95"/>
        <end position="116"/>
    </location>
</feature>
<evidence type="ECO:0000256" key="13">
    <source>
        <dbReference type="ARBA" id="ARBA00023136"/>
    </source>
</evidence>
<accession>A0AA88HSU9</accession>
<dbReference type="InterPro" id="IPR011990">
    <property type="entry name" value="TPR-like_helical_dom_sf"/>
</dbReference>
<evidence type="ECO:0000256" key="17">
    <source>
        <dbReference type="SAM" id="Phobius"/>
    </source>
</evidence>
<comment type="subcellular location">
    <subcellularLocation>
        <location evidence="3">Endoplasmic reticulum</location>
    </subcellularLocation>
    <subcellularLocation>
        <location evidence="2">Membrane</location>
        <topology evidence="2">Multi-pass membrane protein</topology>
    </subcellularLocation>
</comment>
<keyword evidence="12 17" id="KW-1133">Transmembrane helix</keyword>
<evidence type="ECO:0000256" key="15">
    <source>
        <dbReference type="ARBA" id="ARBA00045102"/>
    </source>
</evidence>
<keyword evidence="9" id="KW-0677">Repeat</keyword>